<dbReference type="Gene3D" id="2.170.150.70">
    <property type="match status" value="1"/>
</dbReference>
<gene>
    <name evidence="1" type="ORF">I8J32_009525</name>
</gene>
<dbReference type="RefSeq" id="WP_200611361.1">
    <property type="nucleotide sequence ID" value="NZ_CP071518.1"/>
</dbReference>
<dbReference type="AlphaFoldDB" id="A0A975AR94"/>
<dbReference type="EMBL" id="CP071518">
    <property type="protein sequence ID" value="QSX77048.1"/>
    <property type="molecule type" value="Genomic_DNA"/>
</dbReference>
<dbReference type="KEGG" id="lsf:I8J32_009525"/>
<dbReference type="Proteomes" id="UP000639274">
    <property type="component" value="Chromosome"/>
</dbReference>
<keyword evidence="2" id="KW-1185">Reference proteome</keyword>
<sequence length="124" mass="13577">MTTGRALADTAPRECDCDFCTRHAAAWVSDAQGALRIRSRDGALLRYRQGSGQAQFLLCTRCGVLVAVIARSQDGRWLGAANRNAFDDRARFGAPATVSPQQLGPEEKLARWTQLWTPAELAED</sequence>
<evidence type="ECO:0000313" key="2">
    <source>
        <dbReference type="Proteomes" id="UP000639274"/>
    </source>
</evidence>
<organism evidence="1 2">
    <name type="scientific">Agrilutibacter solisilvae</name>
    <dbReference type="NCBI Taxonomy" id="2763317"/>
    <lineage>
        <taxon>Bacteria</taxon>
        <taxon>Pseudomonadati</taxon>
        <taxon>Pseudomonadota</taxon>
        <taxon>Gammaproteobacteria</taxon>
        <taxon>Lysobacterales</taxon>
        <taxon>Lysobacteraceae</taxon>
        <taxon>Agrilutibacter</taxon>
    </lineage>
</organism>
<accession>A0A975AR94</accession>
<name>A0A975AR94_9GAMM</name>
<evidence type="ECO:0000313" key="1">
    <source>
        <dbReference type="EMBL" id="QSX77048.1"/>
    </source>
</evidence>
<proteinExistence type="predicted"/>
<dbReference type="SUPFAM" id="SSF51316">
    <property type="entry name" value="Mss4-like"/>
    <property type="match status" value="1"/>
</dbReference>
<protein>
    <submittedName>
        <fullName evidence="1">Aldehyde-activating protein</fullName>
    </submittedName>
</protein>
<dbReference type="InterPro" id="IPR011057">
    <property type="entry name" value="Mss4-like_sf"/>
</dbReference>
<reference evidence="1 2" key="1">
    <citation type="submission" date="2021-03" db="EMBL/GenBank/DDBJ databases">
        <title>Lysobacter sp. nov. isolated from soil of gangwondo yeongwol, south Korea.</title>
        <authorList>
            <person name="Kim K.R."/>
            <person name="Kim K.H."/>
            <person name="Jeon C.O."/>
        </authorList>
    </citation>
    <scope>NUCLEOTIDE SEQUENCE [LARGE SCALE GENOMIC DNA]</scope>
    <source>
        <strain evidence="1 2">R19</strain>
    </source>
</reference>